<dbReference type="InterPro" id="IPR001969">
    <property type="entry name" value="Aspartic_peptidase_AS"/>
</dbReference>
<comment type="similarity">
    <text evidence="1">Belongs to the DDI1 family.</text>
</comment>
<sequence>MKRTVIYNFIIFLLVLFPSKGQTKTTYKDYGDAVNRLDFEAAYGMAKDSIERSLVEAFEALYSGNPQKAEKLLLKNPYGEKYKQLLCEYYDRRGMWEDANRTRSLSFRPTDYYIQLKEKAPRVFTIQKSDTIPIIKLNYAKTPFIEVQINGKKKKMMIDTGCSMSILSAKTAKECDIEILDESCFNLIDTNKKGKKTGIGIVENIKIGELTINKAPIIIQNKIGVSFMGMKVAKMDGIIGWDIISKIRITIDWPDKQVIIEPTKERTALESENLFWIKAPHVLMQTASGEPIRLLLDTGANKTTFSAHAGPKMQQWMKGKGQMISFGIHSINREKIIKLKNVILQHNNQKINLPESSIDGTKNMDGFILLDGLLGNDILSKGKITIDSQAGFFHIDPVAHPTE</sequence>
<dbReference type="InterPro" id="IPR021109">
    <property type="entry name" value="Peptidase_aspartic_dom_sf"/>
</dbReference>
<dbReference type="SUPFAM" id="SSF50630">
    <property type="entry name" value="Acid proteases"/>
    <property type="match status" value="2"/>
</dbReference>
<dbReference type="InterPro" id="IPR018061">
    <property type="entry name" value="Retropepsins"/>
</dbReference>
<gene>
    <name evidence="6" type="ORF">NCTC11632_00350</name>
</gene>
<reference evidence="6 7" key="1">
    <citation type="submission" date="2018-06" db="EMBL/GenBank/DDBJ databases">
        <authorList>
            <consortium name="Pathogen Informatics"/>
            <person name="Doyle S."/>
        </authorList>
    </citation>
    <scope>NUCLEOTIDE SEQUENCE [LARGE SCALE GENOMIC DNA]</scope>
    <source>
        <strain evidence="6 7">NCTC11632</strain>
    </source>
</reference>
<dbReference type="EMBL" id="UGTF01000002">
    <property type="protein sequence ID" value="SUB88287.1"/>
    <property type="molecule type" value="Genomic_DNA"/>
</dbReference>
<evidence type="ECO:0000256" key="1">
    <source>
        <dbReference type="ARBA" id="ARBA00009136"/>
    </source>
</evidence>
<dbReference type="PANTHER" id="PTHR12917:SF1">
    <property type="entry name" value="AT13091P"/>
    <property type="match status" value="1"/>
</dbReference>
<evidence type="ECO:0000256" key="2">
    <source>
        <dbReference type="ARBA" id="ARBA00022670"/>
    </source>
</evidence>
<dbReference type="RefSeq" id="WP_025004464.1">
    <property type="nucleotide sequence ID" value="NZ_UGTF01000002.1"/>
</dbReference>
<proteinExistence type="inferred from homology"/>
<name>A0A379E6E4_9PORP</name>
<dbReference type="GO" id="GO:0006508">
    <property type="term" value="P:proteolysis"/>
    <property type="evidence" value="ECO:0007669"/>
    <property type="project" value="UniProtKB-KW"/>
</dbReference>
<dbReference type="Gene3D" id="2.40.70.10">
    <property type="entry name" value="Acid Proteases"/>
    <property type="match status" value="2"/>
</dbReference>
<dbReference type="Proteomes" id="UP000254156">
    <property type="component" value="Unassembled WGS sequence"/>
</dbReference>
<keyword evidence="3" id="KW-0064">Aspartyl protease</keyword>
<accession>A0A379E6E4</accession>
<dbReference type="PROSITE" id="PS50175">
    <property type="entry name" value="ASP_PROT_RETROV"/>
    <property type="match status" value="1"/>
</dbReference>
<feature type="domain" description="Peptidase A2" evidence="5">
    <location>
        <begin position="292"/>
        <end position="327"/>
    </location>
</feature>
<dbReference type="AlphaFoldDB" id="A0A379E6E4"/>
<evidence type="ECO:0000259" key="5">
    <source>
        <dbReference type="PROSITE" id="PS50175"/>
    </source>
</evidence>
<dbReference type="GO" id="GO:0004190">
    <property type="term" value="F:aspartic-type endopeptidase activity"/>
    <property type="evidence" value="ECO:0007669"/>
    <property type="project" value="UniProtKB-KW"/>
</dbReference>
<keyword evidence="4" id="KW-0378">Hydrolase</keyword>
<dbReference type="InterPro" id="IPR001995">
    <property type="entry name" value="Peptidase_A2_cat"/>
</dbReference>
<evidence type="ECO:0000313" key="6">
    <source>
        <dbReference type="EMBL" id="SUB88287.1"/>
    </source>
</evidence>
<evidence type="ECO:0000313" key="7">
    <source>
        <dbReference type="Proteomes" id="UP000254156"/>
    </source>
</evidence>
<dbReference type="Pfam" id="PF00077">
    <property type="entry name" value="RVP"/>
    <property type="match status" value="1"/>
</dbReference>
<evidence type="ECO:0000256" key="3">
    <source>
        <dbReference type="ARBA" id="ARBA00022750"/>
    </source>
</evidence>
<organism evidence="6 7">
    <name type="scientific">Porphyromonas macacae</name>
    <dbReference type="NCBI Taxonomy" id="28115"/>
    <lineage>
        <taxon>Bacteria</taxon>
        <taxon>Pseudomonadati</taxon>
        <taxon>Bacteroidota</taxon>
        <taxon>Bacteroidia</taxon>
        <taxon>Bacteroidales</taxon>
        <taxon>Porphyromonadaceae</taxon>
        <taxon>Porphyromonas</taxon>
    </lineage>
</organism>
<dbReference type="PANTHER" id="PTHR12917">
    <property type="entry name" value="ASPARTYL PROTEASE DDI-RELATED"/>
    <property type="match status" value="1"/>
</dbReference>
<dbReference type="PROSITE" id="PS00141">
    <property type="entry name" value="ASP_PROTEASE"/>
    <property type="match status" value="1"/>
</dbReference>
<keyword evidence="2 6" id="KW-0645">Protease</keyword>
<protein>
    <submittedName>
        <fullName evidence="6">Predicted aspartyl protease</fullName>
    </submittedName>
</protein>
<evidence type="ECO:0000256" key="4">
    <source>
        <dbReference type="ARBA" id="ARBA00022801"/>
    </source>
</evidence>
<dbReference type="Pfam" id="PF13975">
    <property type="entry name" value="gag-asp_proteas"/>
    <property type="match status" value="1"/>
</dbReference>